<sequence>MSKVLRRIGSLIPHRSPNKFERPLTPDQTALLNVFMQNLNIYQTITTDNEQVQLFETLLLQFKETFNSITYEQLNNPQVNEALNKYCAICTNVGANIVTNLENSEKMFDSILFIFHMFSHLPHDTEFITLFIGVIHEAKKNPEILKPAYDVITLMFKSQDFYNNFIDNDGFTLIFTTFFMRCISDESQLFFNRLLFESIPASYNQSHIPPDSLLYLFAETFNHNDIADPLKPACVKFVTSYLLNFHKVDQHLFERFEEMNGFLYCNQYFINCYQTESIEFYKKLIIESGTSPSIINSLYKLYRDENAKPELRTLIIKLLSESIENVFSFEKLNDVIPINLWILFPPLLDQEGLIHLTIFLKDLSEKRRCSIKPCLDAILRIIQPPGNVNAPVDSFLELIETAINQNELKPEELLSKKFLEDFILIPSGEDIARYFEEHILFGSVVASVYSSDTANDYRFPVIQKFIEVSQFLKDMKDLIDFLSTLFTRHFSAQIVSLLLNFMEKKELTQLLVKELTKRPQGYQYFMESNGFLSFNDFLNEHNDRGEDVVKLLAAISHYGPKREINEWINEQPADSPIYQCDKNLLADAIYAFKKDTYLLHIPAFLPFATDFDSSSMMNLYLAGKYGVPAFNKFNYEIHKIPHYKLIMNRYVDPENINTYINMDEMLINQTLPHFSVYEFVPNLEKCIITIPFHPFLFFSFCFQHITPIEVPFVKTKFFAITVEANNFTCKVTRGGSNLGSFTTSIVANKWHRCVFSYRQMKKKIDVLIDQKKLCSVRIDDDFSPFVFGDEKSPLRTRYLMAKQILVSHKPQHNLENVWRITPIINPKEFNFAQINRTASVYESHYQGIASFFSHFMDMESLFNHAEETKEMSKFLIIYGTLISIQTVNKINQIRFWNRLFLLIKRQRELISKDLINILFTLPTKYYRKGKKSRYIFHLLKDIELFFVFSENDLVHLLKNISLHIKENGIVLDSNQEGQLLQNLVHLMRSGIAQRLILAVVPIISILIKLHPTISKHRFLLNTAISSCDWNEEIDYSLPEYPINKLMNQSLPINKVHHYLLELFINLAKKCPDTELYSYNQLLGFMLLFDDERSFLFADLIALYSSRNIKFIKESSLGCFTFAQQCESVGCWIRAFAILSGQVASDIFPTQLTIERPVFLPVIIEMLSSLCRKFASSALVTQHELNSGNLISQIFDLIQTLPQEHLKYFLQPSCHKLLLVLSNLGMVPKTILTQDGRVANNWATFTPTTLNKEEIRNILGLCDKVLPFSNIIAENELINNAQTFSKFFEQIEELPDDVENNDFVKKIPFMTSLMNLFSNILFQTEPSNFGTLLFELVNGHSLMYECYSHSFGQEIIFTVIVKMTISDVPLELYHKPLFRLILKCVKNCVFNDKYVHLLSLIFNMMKSMQVKGQFESMLSDTVIMSSYREILLGAFLYLSGDGLIELFQLFTTYKAVVFYPPLFSNNEFALFWIHNTRLNELDNPDVILCMKLLMSMFDQPIINEYKADEIAETWKNFKQKFSLDANDSTDFASSNKKAKAIISNTQAKYMAASKEHLLVSIYRVANLYIQSNAQLFSINVLYRNYEFEMYQMSQISRTKKLQRNLYVNSYHLSMNPFPLMQSTAVIPSPYEVKSPKFAQKLDPNFFAMEKSIFPPRIKQVLDKGVSYTSPEWFHFHKQDEMFQSPLEYSYYIEQKQSNLLQLFKYSFMQYGICIARFNIDFLYFTHPIKSVLIVFEKAVFVLLLAELNNEKEIILIEQPQWPIAFLPLTESITLNEYRHTTMFCGHVSIIIDFDRIVRVKPHLYLHKNQGIVINTLYDPQMIFVFENINEAENAKKFLMKASQRSIIKEIPNYSFLFTLPTLAKATEKWNNGLLSSYNYLLMLNYFGGRSFSDTSQYPIFPWVISPGPQKERDLSLPMGQLDPERAEYYDTIYESSTPVHYYYGFHYSHPGVVFWLLMRLPPFTWFQWDLNTGWDDSQRLFLSISDAYNSASKSNNSDLKELIPAMYSVPEAYVNYSKLIFTDESSENIILPEWAENCPRKFVDVMRKHLETTEKLNEWIDLIFGYKEIGEPALQAKNLFLPTSYHSSTPESLEMDDMAYEAQVNNFGQCPIQLFTKSHPPRMTKCQRSLNNLENNLILTVESISTNNMSGNFSHNQRNIALCDIGAYVTPIRVSEAIPPRFYHYITIDPVTASIQIMSISEKKPVLYATDPKFAFATNISISQNGMFAAFSFTNGYVEVNRIVHKMKKPVGFDLVSLFFQPSPCDCSAIFSMDFICASLYRKSLNPEENAKIISNLNHFETNQEHESLNYENNATRSDDDKISKSQNDSSNSGNTKNRIILWNYATKTMHRIIEPSFSAIGIFADDSEGILTVYGRNNISQYTINGQHLRSIETDFDLTTARLFIYSPCFDGRIVVTGDSRGYLTFFQPTESNYHTFNIIGSKSVNKHPIVSIFASVFRSQIASIDTRGNAFLTRLAFTIQESEGDEQNNENKENEVEQHQQTVRCAFCDNISSQKCELCEIPLCSSCAVGENSELCPNCMGDLLSDHSDGCEKGPNLRANPSTF</sequence>
<dbReference type="GeneID" id="94840539"/>
<dbReference type="CDD" id="cd06071">
    <property type="entry name" value="Beach"/>
    <property type="match status" value="1"/>
</dbReference>
<dbReference type="VEuPathDB" id="TrichDB:TRFO_27890"/>
<dbReference type="SUPFAM" id="SSF81837">
    <property type="entry name" value="BEACH domain"/>
    <property type="match status" value="1"/>
</dbReference>
<dbReference type="PANTHER" id="PTHR13743">
    <property type="entry name" value="BEIGE/BEACH-RELATED"/>
    <property type="match status" value="1"/>
</dbReference>
<protein>
    <submittedName>
        <fullName evidence="3">Beige/BEACH domain containing protein</fullName>
    </submittedName>
</protein>
<reference evidence="3" key="1">
    <citation type="submission" date="2016-10" db="EMBL/GenBank/DDBJ databases">
        <authorList>
            <person name="Benchimol M."/>
            <person name="Almeida L.G."/>
            <person name="Vasconcelos A.T."/>
            <person name="Perreira-Neves A."/>
            <person name="Rosa I.A."/>
            <person name="Tasca T."/>
            <person name="Bogo M.R."/>
            <person name="de Souza W."/>
        </authorList>
    </citation>
    <scope>NUCLEOTIDE SEQUENCE [LARGE SCALE GENOMIC DNA]</scope>
    <source>
        <strain evidence="3">K</strain>
    </source>
</reference>
<evidence type="ECO:0000313" key="3">
    <source>
        <dbReference type="EMBL" id="OHT04571.1"/>
    </source>
</evidence>
<dbReference type="InterPro" id="IPR036372">
    <property type="entry name" value="BEACH_dom_sf"/>
</dbReference>
<dbReference type="EMBL" id="MLAK01000788">
    <property type="protein sequence ID" value="OHT04571.1"/>
    <property type="molecule type" value="Genomic_DNA"/>
</dbReference>
<dbReference type="OrthoDB" id="10582993at2759"/>
<dbReference type="InterPro" id="IPR000409">
    <property type="entry name" value="BEACH_dom"/>
</dbReference>
<dbReference type="Gene3D" id="1.10.1540.10">
    <property type="entry name" value="BEACH domain"/>
    <property type="match status" value="1"/>
</dbReference>
<keyword evidence="4" id="KW-1185">Reference proteome</keyword>
<name>A0A1J4K012_9EUKA</name>
<evidence type="ECO:0000313" key="4">
    <source>
        <dbReference type="Proteomes" id="UP000179807"/>
    </source>
</evidence>
<dbReference type="Pfam" id="PF02138">
    <property type="entry name" value="Beach"/>
    <property type="match status" value="1"/>
</dbReference>
<dbReference type="SUPFAM" id="SSF69304">
    <property type="entry name" value="Tricorn protease N-terminal domain"/>
    <property type="match status" value="1"/>
</dbReference>
<dbReference type="PANTHER" id="PTHR13743:SF123">
    <property type="entry name" value="PROTEIN FAN"/>
    <property type="match status" value="1"/>
</dbReference>
<proteinExistence type="predicted"/>
<gene>
    <name evidence="3" type="ORF">TRFO_27890</name>
</gene>
<dbReference type="SMART" id="SM01026">
    <property type="entry name" value="Beach"/>
    <property type="match status" value="1"/>
</dbReference>
<evidence type="ECO:0000256" key="1">
    <source>
        <dbReference type="SAM" id="MobiDB-lite"/>
    </source>
</evidence>
<organism evidence="3 4">
    <name type="scientific">Tritrichomonas foetus</name>
    <dbReference type="NCBI Taxonomy" id="1144522"/>
    <lineage>
        <taxon>Eukaryota</taxon>
        <taxon>Metamonada</taxon>
        <taxon>Parabasalia</taxon>
        <taxon>Tritrichomonadida</taxon>
        <taxon>Tritrichomonadidae</taxon>
        <taxon>Tritrichomonas</taxon>
    </lineage>
</organism>
<dbReference type="InterPro" id="IPR050865">
    <property type="entry name" value="BEACH_Domain"/>
</dbReference>
<dbReference type="PROSITE" id="PS50197">
    <property type="entry name" value="BEACH"/>
    <property type="match status" value="1"/>
</dbReference>
<feature type="domain" description="BEACH" evidence="2">
    <location>
        <begin position="1853"/>
        <end position="2121"/>
    </location>
</feature>
<accession>A0A1J4K012</accession>
<dbReference type="Proteomes" id="UP000179807">
    <property type="component" value="Unassembled WGS sequence"/>
</dbReference>
<comment type="caution">
    <text evidence="3">The sequence shown here is derived from an EMBL/GenBank/DDBJ whole genome shotgun (WGS) entry which is preliminary data.</text>
</comment>
<feature type="compositionally biased region" description="Polar residues" evidence="1">
    <location>
        <begin position="2324"/>
        <end position="2333"/>
    </location>
</feature>
<evidence type="ECO:0000259" key="2">
    <source>
        <dbReference type="PROSITE" id="PS50197"/>
    </source>
</evidence>
<dbReference type="RefSeq" id="XP_068357707.1">
    <property type="nucleotide sequence ID" value="XM_068505835.1"/>
</dbReference>
<feature type="region of interest" description="Disordered" evidence="1">
    <location>
        <begin position="2312"/>
        <end position="2333"/>
    </location>
</feature>